<dbReference type="Gramene" id="EFJ24532">
    <property type="protein sequence ID" value="EFJ24532"/>
    <property type="gene ID" value="SELMODRAFT_101023"/>
</dbReference>
<dbReference type="PANTHER" id="PTHR44067:SF5">
    <property type="entry name" value="EXPRESSED PROTEIN"/>
    <property type="match status" value="1"/>
</dbReference>
<accession>D8RTK7</accession>
<organism evidence="7">
    <name type="scientific">Selaginella moellendorffii</name>
    <name type="common">Spikemoss</name>
    <dbReference type="NCBI Taxonomy" id="88036"/>
    <lineage>
        <taxon>Eukaryota</taxon>
        <taxon>Viridiplantae</taxon>
        <taxon>Streptophyta</taxon>
        <taxon>Embryophyta</taxon>
        <taxon>Tracheophyta</taxon>
        <taxon>Lycopodiopsida</taxon>
        <taxon>Selaginellales</taxon>
        <taxon>Selaginellaceae</taxon>
        <taxon>Selaginella</taxon>
    </lineage>
</organism>
<gene>
    <name evidence="6" type="ORF">SELMODRAFT_101023</name>
</gene>
<keyword evidence="3" id="KW-0808">Transferase</keyword>
<evidence type="ECO:0000256" key="2">
    <source>
        <dbReference type="ARBA" id="ARBA00008361"/>
    </source>
</evidence>
<dbReference type="GO" id="GO:0008168">
    <property type="term" value="F:methyltransferase activity"/>
    <property type="evidence" value="ECO:0007669"/>
    <property type="project" value="UniProtKB-KW"/>
</dbReference>
<dbReference type="InterPro" id="IPR029063">
    <property type="entry name" value="SAM-dependent_MTases_sf"/>
</dbReference>
<dbReference type="GO" id="GO:0016020">
    <property type="term" value="C:membrane"/>
    <property type="evidence" value="ECO:0007669"/>
    <property type="project" value="UniProtKB-SubCell"/>
</dbReference>
<protein>
    <recommendedName>
        <fullName evidence="8">Methyltransferase type 11 domain-containing protein</fullName>
    </recommendedName>
</protein>
<evidence type="ECO:0000313" key="7">
    <source>
        <dbReference type="Proteomes" id="UP000001514"/>
    </source>
</evidence>
<dbReference type="GO" id="GO:0012505">
    <property type="term" value="C:endomembrane system"/>
    <property type="evidence" value="ECO:0007669"/>
    <property type="project" value="UniProtKB-SubCell"/>
</dbReference>
<dbReference type="SUPFAM" id="SSF53335">
    <property type="entry name" value="S-adenosyl-L-methionine-dependent methyltransferases"/>
    <property type="match status" value="1"/>
</dbReference>
<dbReference type="InterPro" id="IPR053223">
    <property type="entry name" value="Prob_Methyltransferase"/>
</dbReference>
<dbReference type="STRING" id="88036.D8RTK7"/>
<dbReference type="HOGENOM" id="CLU_025910_0_1_1"/>
<dbReference type="PANTHER" id="PTHR44067">
    <property type="entry name" value="S-ADENOSYL-L-METHIONINE-DEPENDENT METHYLTRANSFERASE SUPERFAMILY PROTEIN-RELATED"/>
    <property type="match status" value="1"/>
</dbReference>
<dbReference type="Gene3D" id="3.40.50.150">
    <property type="entry name" value="Vaccinia Virus protein VP39"/>
    <property type="match status" value="1"/>
</dbReference>
<keyword evidence="7" id="KW-1185">Reference proteome</keyword>
<evidence type="ECO:0000256" key="5">
    <source>
        <dbReference type="ARBA" id="ARBA00037847"/>
    </source>
</evidence>
<dbReference type="eggNOG" id="ENOG502QSWM">
    <property type="taxonomic scope" value="Eukaryota"/>
</dbReference>
<dbReference type="Proteomes" id="UP000001514">
    <property type="component" value="Unassembled WGS sequence"/>
</dbReference>
<sequence>MSKELVEFTAERKLPLGRNPNYGLETMTSPIGHRCYAQRELLDRFMGYTPGEICPDDWWIGQSLMLRGCEPLPRRRCFARTPAAIFPPHSLPGSLWEIPSDKSVLWSHYSCKSFECLKNRAKNKTVFYDCADCFDLSGPERSRWVSSKELDEIFSLAKGGIRIGLDLGGGTGSFAARMLERGVTIITTTLNLNGPFSEFIAARGLVPIFATISQRLPFFDNTLDLVHTMHVLSNWIPLESLEFVLYDIDRVLRPGGFFWLDHFFCTEDQLDTLYVPLIERLGFRRIKWAVGKKLDRANREVYLSAILEKPVRESF</sequence>
<evidence type="ECO:0000313" key="6">
    <source>
        <dbReference type="EMBL" id="EFJ24532.1"/>
    </source>
</evidence>
<proteinExistence type="inferred from homology"/>
<keyword evidence="3" id="KW-0489">Methyltransferase</keyword>
<name>D8RTK7_SELML</name>
<comment type="similarity">
    <text evidence="2">Belongs to the methyltransferase superfamily.</text>
</comment>
<dbReference type="AlphaFoldDB" id="D8RTK7"/>
<dbReference type="Pfam" id="PF03141">
    <property type="entry name" value="Methyltransf_29"/>
    <property type="match status" value="1"/>
</dbReference>
<dbReference type="InterPro" id="IPR004159">
    <property type="entry name" value="Put_SAM_MeTrfase"/>
</dbReference>
<reference evidence="6 7" key="1">
    <citation type="journal article" date="2011" name="Science">
        <title>The Selaginella genome identifies genetic changes associated with the evolution of vascular plants.</title>
        <authorList>
            <person name="Banks J.A."/>
            <person name="Nishiyama T."/>
            <person name="Hasebe M."/>
            <person name="Bowman J.L."/>
            <person name="Gribskov M."/>
            <person name="dePamphilis C."/>
            <person name="Albert V.A."/>
            <person name="Aono N."/>
            <person name="Aoyama T."/>
            <person name="Ambrose B.A."/>
            <person name="Ashton N.W."/>
            <person name="Axtell M.J."/>
            <person name="Barker E."/>
            <person name="Barker M.S."/>
            <person name="Bennetzen J.L."/>
            <person name="Bonawitz N.D."/>
            <person name="Chapple C."/>
            <person name="Cheng C."/>
            <person name="Correa L.G."/>
            <person name="Dacre M."/>
            <person name="DeBarry J."/>
            <person name="Dreyer I."/>
            <person name="Elias M."/>
            <person name="Engstrom E.M."/>
            <person name="Estelle M."/>
            <person name="Feng L."/>
            <person name="Finet C."/>
            <person name="Floyd S.K."/>
            <person name="Frommer W.B."/>
            <person name="Fujita T."/>
            <person name="Gramzow L."/>
            <person name="Gutensohn M."/>
            <person name="Harholt J."/>
            <person name="Hattori M."/>
            <person name="Heyl A."/>
            <person name="Hirai T."/>
            <person name="Hiwatashi Y."/>
            <person name="Ishikawa M."/>
            <person name="Iwata M."/>
            <person name="Karol K.G."/>
            <person name="Koehler B."/>
            <person name="Kolukisaoglu U."/>
            <person name="Kubo M."/>
            <person name="Kurata T."/>
            <person name="Lalonde S."/>
            <person name="Li K."/>
            <person name="Li Y."/>
            <person name="Litt A."/>
            <person name="Lyons E."/>
            <person name="Manning G."/>
            <person name="Maruyama T."/>
            <person name="Michael T.P."/>
            <person name="Mikami K."/>
            <person name="Miyazaki S."/>
            <person name="Morinaga S."/>
            <person name="Murata T."/>
            <person name="Mueller-Roeber B."/>
            <person name="Nelson D.R."/>
            <person name="Obara M."/>
            <person name="Oguri Y."/>
            <person name="Olmstead R.G."/>
            <person name="Onodera N."/>
            <person name="Petersen B.L."/>
            <person name="Pils B."/>
            <person name="Prigge M."/>
            <person name="Rensing S.A."/>
            <person name="Riano-Pachon D.M."/>
            <person name="Roberts A.W."/>
            <person name="Sato Y."/>
            <person name="Scheller H.V."/>
            <person name="Schulz B."/>
            <person name="Schulz C."/>
            <person name="Shakirov E.V."/>
            <person name="Shibagaki N."/>
            <person name="Shinohara N."/>
            <person name="Shippen D.E."/>
            <person name="Soerensen I."/>
            <person name="Sotooka R."/>
            <person name="Sugimoto N."/>
            <person name="Sugita M."/>
            <person name="Sumikawa N."/>
            <person name="Tanurdzic M."/>
            <person name="Theissen G."/>
            <person name="Ulvskov P."/>
            <person name="Wakazuki S."/>
            <person name="Weng J.K."/>
            <person name="Willats W.W."/>
            <person name="Wipf D."/>
            <person name="Wolf P.G."/>
            <person name="Yang L."/>
            <person name="Zimmer A.D."/>
            <person name="Zhu Q."/>
            <person name="Mitros T."/>
            <person name="Hellsten U."/>
            <person name="Loque D."/>
            <person name="Otillar R."/>
            <person name="Salamov A."/>
            <person name="Schmutz J."/>
            <person name="Shapiro H."/>
            <person name="Lindquist E."/>
            <person name="Lucas S."/>
            <person name="Rokhsar D."/>
            <person name="Grigoriev I.V."/>
        </authorList>
    </citation>
    <scope>NUCLEOTIDE SEQUENCE [LARGE SCALE GENOMIC DNA]</scope>
</reference>
<evidence type="ECO:0008006" key="8">
    <source>
        <dbReference type="Google" id="ProtNLM"/>
    </source>
</evidence>
<keyword evidence="4" id="KW-0735">Signal-anchor</keyword>
<dbReference type="OrthoDB" id="2013972at2759"/>
<evidence type="ECO:0000256" key="1">
    <source>
        <dbReference type="ARBA" id="ARBA00004606"/>
    </source>
</evidence>
<comment type="subcellular location">
    <subcellularLocation>
        <location evidence="5">Endomembrane system</location>
        <topology evidence="5">Single-pass membrane protein</topology>
    </subcellularLocation>
    <subcellularLocation>
        <location evidence="1">Membrane</location>
        <topology evidence="1">Single-pass type II membrane protein</topology>
    </subcellularLocation>
</comment>
<dbReference type="GO" id="GO:0032259">
    <property type="term" value="P:methylation"/>
    <property type="evidence" value="ECO:0007669"/>
    <property type="project" value="UniProtKB-KW"/>
</dbReference>
<evidence type="ECO:0000256" key="4">
    <source>
        <dbReference type="ARBA" id="ARBA00022968"/>
    </source>
</evidence>
<evidence type="ECO:0000256" key="3">
    <source>
        <dbReference type="ARBA" id="ARBA00022603"/>
    </source>
</evidence>
<dbReference type="OMA" id="ICKSFEC"/>
<dbReference type="EMBL" id="GL377589">
    <property type="protein sequence ID" value="EFJ24532.1"/>
    <property type="molecule type" value="Genomic_DNA"/>
</dbReference>
<dbReference type="KEGG" id="smo:SELMODRAFT_101023"/>
<dbReference type="InParanoid" id="D8RTK7"/>
<keyword evidence="4" id="KW-0812">Transmembrane</keyword>